<reference evidence="6" key="1">
    <citation type="submission" date="2020-05" db="EMBL/GenBank/DDBJ databases">
        <authorList>
            <person name="Rincon C."/>
            <person name="Sanders R I."/>
            <person name="Robbins C."/>
            <person name="Chaturvedi A."/>
        </authorList>
    </citation>
    <scope>NUCLEOTIDE SEQUENCE</scope>
    <source>
        <strain evidence="6">CHB12</strain>
    </source>
</reference>
<dbReference type="GO" id="GO:0004674">
    <property type="term" value="F:protein serine/threonine kinase activity"/>
    <property type="evidence" value="ECO:0007669"/>
    <property type="project" value="TreeGrafter"/>
</dbReference>
<keyword evidence="1" id="KW-0808">Transferase</keyword>
<dbReference type="OrthoDB" id="2370033at2759"/>
<evidence type="ECO:0000256" key="3">
    <source>
        <dbReference type="ARBA" id="ARBA00022777"/>
    </source>
</evidence>
<dbReference type="InterPro" id="IPR051681">
    <property type="entry name" value="Ser/Thr_Kinases-Pseudokinases"/>
</dbReference>
<evidence type="ECO:0000313" key="7">
    <source>
        <dbReference type="Proteomes" id="UP000684084"/>
    </source>
</evidence>
<evidence type="ECO:0000256" key="2">
    <source>
        <dbReference type="ARBA" id="ARBA00022741"/>
    </source>
</evidence>
<keyword evidence="4" id="KW-0067">ATP-binding</keyword>
<dbReference type="Proteomes" id="UP000684084">
    <property type="component" value="Unassembled WGS sequence"/>
</dbReference>
<name>A0A915Z2R2_9GLOM</name>
<dbReference type="AlphaFoldDB" id="A0A915Z2R2"/>
<evidence type="ECO:0000313" key="6">
    <source>
        <dbReference type="EMBL" id="CAB5358412.1"/>
    </source>
</evidence>
<dbReference type="PANTHER" id="PTHR44329:SF288">
    <property type="entry name" value="MITOGEN-ACTIVATED PROTEIN KINASE KINASE KINASE 20"/>
    <property type="match status" value="1"/>
</dbReference>
<dbReference type="PROSITE" id="PS50011">
    <property type="entry name" value="PROTEIN_KINASE_DOM"/>
    <property type="match status" value="1"/>
</dbReference>
<organism evidence="6 7">
    <name type="scientific">Rhizophagus irregularis</name>
    <dbReference type="NCBI Taxonomy" id="588596"/>
    <lineage>
        <taxon>Eukaryota</taxon>
        <taxon>Fungi</taxon>
        <taxon>Fungi incertae sedis</taxon>
        <taxon>Mucoromycota</taxon>
        <taxon>Glomeromycotina</taxon>
        <taxon>Glomeromycetes</taxon>
        <taxon>Glomerales</taxon>
        <taxon>Glomeraceae</taxon>
        <taxon>Rhizophagus</taxon>
    </lineage>
</organism>
<evidence type="ECO:0000256" key="4">
    <source>
        <dbReference type="ARBA" id="ARBA00022840"/>
    </source>
</evidence>
<keyword evidence="3" id="KW-0418">Kinase</keyword>
<protein>
    <recommendedName>
        <fullName evidence="5">Protein kinase domain-containing protein</fullName>
    </recommendedName>
</protein>
<dbReference type="InterPro" id="IPR000719">
    <property type="entry name" value="Prot_kinase_dom"/>
</dbReference>
<evidence type="ECO:0000259" key="5">
    <source>
        <dbReference type="PROSITE" id="PS50011"/>
    </source>
</evidence>
<accession>A0A915Z2R2</accession>
<evidence type="ECO:0000256" key="1">
    <source>
        <dbReference type="ARBA" id="ARBA00022679"/>
    </source>
</evidence>
<dbReference type="VEuPathDB" id="FungiDB:RhiirFUN_017648"/>
<dbReference type="EMBL" id="CAGKOT010000012">
    <property type="protein sequence ID" value="CAB5358412.1"/>
    <property type="molecule type" value="Genomic_DNA"/>
</dbReference>
<dbReference type="PANTHER" id="PTHR44329">
    <property type="entry name" value="SERINE/THREONINE-PROTEIN KINASE TNNI3K-RELATED"/>
    <property type="match status" value="1"/>
</dbReference>
<dbReference type="VEuPathDB" id="FungiDB:RhiirFUN_025374"/>
<dbReference type="GO" id="GO:0005524">
    <property type="term" value="F:ATP binding"/>
    <property type="evidence" value="ECO:0007669"/>
    <property type="project" value="UniProtKB-KW"/>
</dbReference>
<dbReference type="Pfam" id="PF00069">
    <property type="entry name" value="Pkinase"/>
    <property type="match status" value="1"/>
</dbReference>
<keyword evidence="2" id="KW-0547">Nucleotide-binding</keyword>
<gene>
    <name evidence="6" type="ORF">CHRIB12_LOCUS7338</name>
</gene>
<feature type="domain" description="Protein kinase" evidence="5">
    <location>
        <begin position="32"/>
        <end position="288"/>
    </location>
</feature>
<proteinExistence type="predicted"/>
<comment type="caution">
    <text evidence="6">The sequence shown here is derived from an EMBL/GenBank/DDBJ whole genome shotgun (WGS) entry which is preliminary data.</text>
</comment>
<sequence>MLRIEECHTNKIKILLDDEVSQIIYYYDPQGFKILDTISSGSSALVYNVCWRNTSKFAIKKFVGNFNKETIINEIYLTGMVNPHPNIIQFYGVTKLKDEINYSLVLEYAEGGTLGKYLRDDTITFKWENQLKIAKEISSAILWLHIDKGIIHGDLHPNNILIQKDTIKLADFGRSCLKGLNSNTEVRGVIPYMDPKFFETQIRSYGLTEKSDIYSLGVIFWELTSRSSPFNYERIDHSSLTLNILNGLRENPIPNTNTRFVELYQKCWQHEQYNRPNIQQVIAELDLIDPENNEGSTSFFKKSEAVDDLYFSSNEIDEEINSLKIVENKKTPHVAEQLGDRKVLPIEDIKILSELEYVSDFFWDKYKETPLSCVSSGRVDEKAVLVALVCLPKGTQVNLPGEFEGYRVLIDYGEIEPAHRKRHDELKPGISIGNVINPNSDQTFTLGPVFRTEQDENKRYILTVEHGVRNSNLVIQPGSSDQGMTPRDNCAEVMYTFYGVDEEGRFLDYAFCEINKREISIPSNIPFGTEVIIKEHKQSVENDPNNQKKKLDFIKVEKVGRTTFHTHGYVLDKWKYFRPKSLSREASALFFYGNSGNFGTYGDSGSPVFDNIGRLWGIFQGVYPNSNQAFVIPIHVILDHAEARTGKRFILV</sequence>